<evidence type="ECO:0000256" key="2">
    <source>
        <dbReference type="ARBA" id="ARBA00022722"/>
    </source>
</evidence>
<dbReference type="InterPro" id="IPR050698">
    <property type="entry name" value="MBL"/>
</dbReference>
<evidence type="ECO:0008006" key="10">
    <source>
        <dbReference type="Google" id="ProtNLM"/>
    </source>
</evidence>
<protein>
    <recommendedName>
        <fullName evidence="10">Zn-dependent metallo-hydrolase RNA specificity domain-containing protein</fullName>
    </recommendedName>
</protein>
<reference evidence="9" key="1">
    <citation type="journal article" date="2014" name="Front. Microbiol.">
        <title>High frequency of phylogenetically diverse reductive dehalogenase-homologous genes in deep subseafloor sedimentary metagenomes.</title>
        <authorList>
            <person name="Kawai M."/>
            <person name="Futagami T."/>
            <person name="Toyoda A."/>
            <person name="Takaki Y."/>
            <person name="Nishi S."/>
            <person name="Hori S."/>
            <person name="Arai W."/>
            <person name="Tsubouchi T."/>
            <person name="Morono Y."/>
            <person name="Uchiyama I."/>
            <person name="Ito T."/>
            <person name="Fujiyama A."/>
            <person name="Inagaki F."/>
            <person name="Takami H."/>
        </authorList>
    </citation>
    <scope>NUCLEOTIDE SEQUENCE</scope>
    <source>
        <strain evidence="9">Expedition CK06-06</strain>
    </source>
</reference>
<dbReference type="InterPro" id="IPR011108">
    <property type="entry name" value="RMMBL"/>
</dbReference>
<proteinExistence type="predicted"/>
<dbReference type="GO" id="GO:0004527">
    <property type="term" value="F:exonuclease activity"/>
    <property type="evidence" value="ECO:0007669"/>
    <property type="project" value="UniProtKB-KW"/>
</dbReference>
<evidence type="ECO:0000256" key="3">
    <source>
        <dbReference type="ARBA" id="ARBA00022723"/>
    </source>
</evidence>
<evidence type="ECO:0000256" key="5">
    <source>
        <dbReference type="ARBA" id="ARBA00022833"/>
    </source>
</evidence>
<name>X0X6A5_9ZZZZ</name>
<dbReference type="InterPro" id="IPR036866">
    <property type="entry name" value="RibonucZ/Hydroxyglut_hydro"/>
</dbReference>
<dbReference type="Pfam" id="PF07521">
    <property type="entry name" value="RMMBL"/>
    <property type="match status" value="1"/>
</dbReference>
<sequence>MVGGASVSYFRELANNAKNTLIFTCYQGEGSLGRRIKNGEKNIMMEGDKGVENVKVKIKIEAIDGLTSHAGRNELLRFVHSLDPKPKRIIVNHGEASKCLELASTLHKMQKIETLAPKNLETIRIR</sequence>
<dbReference type="EMBL" id="BARS01048649">
    <property type="protein sequence ID" value="GAG38769.1"/>
    <property type="molecule type" value="Genomic_DNA"/>
</dbReference>
<evidence type="ECO:0000313" key="9">
    <source>
        <dbReference type="EMBL" id="GAG38769.1"/>
    </source>
</evidence>
<keyword evidence="4" id="KW-0378">Hydrolase</keyword>
<evidence type="ECO:0000259" key="7">
    <source>
        <dbReference type="Pfam" id="PF07521"/>
    </source>
</evidence>
<evidence type="ECO:0000256" key="1">
    <source>
        <dbReference type="ARBA" id="ARBA00001947"/>
    </source>
</evidence>
<dbReference type="Gene3D" id="3.40.50.10890">
    <property type="match status" value="1"/>
</dbReference>
<gene>
    <name evidence="9" type="ORF">S01H1_72873</name>
</gene>
<dbReference type="GO" id="GO:0004521">
    <property type="term" value="F:RNA endonuclease activity"/>
    <property type="evidence" value="ECO:0007669"/>
    <property type="project" value="TreeGrafter"/>
</dbReference>
<evidence type="ECO:0000256" key="4">
    <source>
        <dbReference type="ARBA" id="ARBA00022801"/>
    </source>
</evidence>
<feature type="domain" description="Zn-dependent metallo-hydrolase RNA specificity" evidence="7">
    <location>
        <begin position="54"/>
        <end position="117"/>
    </location>
</feature>
<comment type="caution">
    <text evidence="9">The sequence shown here is derived from an EMBL/GenBank/DDBJ whole genome shotgun (WGS) entry which is preliminary data.</text>
</comment>
<feature type="domain" description="Beta-Casp" evidence="8">
    <location>
        <begin position="2"/>
        <end position="36"/>
    </location>
</feature>
<keyword evidence="3" id="KW-0479">Metal-binding</keyword>
<keyword evidence="5" id="KW-0862">Zinc</keyword>
<dbReference type="InterPro" id="IPR022712">
    <property type="entry name" value="Beta_Casp"/>
</dbReference>
<comment type="cofactor">
    <cofactor evidence="1">
        <name>Zn(2+)</name>
        <dbReference type="ChEBI" id="CHEBI:29105"/>
    </cofactor>
</comment>
<dbReference type="PANTHER" id="PTHR11203">
    <property type="entry name" value="CLEAVAGE AND POLYADENYLATION SPECIFICITY FACTOR FAMILY MEMBER"/>
    <property type="match status" value="1"/>
</dbReference>
<keyword evidence="6" id="KW-0269">Exonuclease</keyword>
<dbReference type="AlphaFoldDB" id="X0X6A5"/>
<dbReference type="SUPFAM" id="SSF56281">
    <property type="entry name" value="Metallo-hydrolase/oxidoreductase"/>
    <property type="match status" value="1"/>
</dbReference>
<evidence type="ECO:0000256" key="6">
    <source>
        <dbReference type="ARBA" id="ARBA00022839"/>
    </source>
</evidence>
<accession>X0X6A5</accession>
<dbReference type="PANTHER" id="PTHR11203:SF51">
    <property type="entry name" value="CLEAVAGE AND POLYADENYLATION SPECIFICITY FACTOR"/>
    <property type="match status" value="1"/>
</dbReference>
<evidence type="ECO:0000259" key="8">
    <source>
        <dbReference type="Pfam" id="PF10996"/>
    </source>
</evidence>
<dbReference type="GO" id="GO:0046872">
    <property type="term" value="F:metal ion binding"/>
    <property type="evidence" value="ECO:0007669"/>
    <property type="project" value="UniProtKB-KW"/>
</dbReference>
<keyword evidence="2" id="KW-0540">Nuclease</keyword>
<organism evidence="9">
    <name type="scientific">marine sediment metagenome</name>
    <dbReference type="NCBI Taxonomy" id="412755"/>
    <lineage>
        <taxon>unclassified sequences</taxon>
        <taxon>metagenomes</taxon>
        <taxon>ecological metagenomes</taxon>
    </lineage>
</organism>
<dbReference type="Pfam" id="PF10996">
    <property type="entry name" value="Beta-Casp"/>
    <property type="match status" value="1"/>
</dbReference>